<name>A0ABR6RET6_9BURK</name>
<keyword evidence="3" id="KW-1185">Reference proteome</keyword>
<feature type="transmembrane region" description="Helical" evidence="1">
    <location>
        <begin position="5"/>
        <end position="25"/>
    </location>
</feature>
<reference evidence="2 3" key="1">
    <citation type="submission" date="2020-08" db="EMBL/GenBank/DDBJ databases">
        <title>Functional genomics of gut bacteria from endangered species of beetles.</title>
        <authorList>
            <person name="Carlos-Shanley C."/>
        </authorList>
    </citation>
    <scope>NUCLEOTIDE SEQUENCE [LARGE SCALE GENOMIC DNA]</scope>
    <source>
        <strain evidence="2 3">S00124</strain>
    </source>
</reference>
<evidence type="ECO:0000313" key="3">
    <source>
        <dbReference type="Proteomes" id="UP000562492"/>
    </source>
</evidence>
<accession>A0ABR6RET6</accession>
<keyword evidence="1" id="KW-0472">Membrane</keyword>
<dbReference type="InterPro" id="IPR001646">
    <property type="entry name" value="5peptide_repeat"/>
</dbReference>
<proteinExistence type="predicted"/>
<dbReference type="RefSeq" id="WP_184707341.1">
    <property type="nucleotide sequence ID" value="NZ_JACHKZ010000008.1"/>
</dbReference>
<dbReference type="Gene3D" id="2.160.20.80">
    <property type="entry name" value="E3 ubiquitin-protein ligase SopA"/>
    <property type="match status" value="1"/>
</dbReference>
<dbReference type="PANTHER" id="PTHR14136:SF17">
    <property type="entry name" value="BTB_POZ DOMAIN-CONTAINING PROTEIN KCTD9"/>
    <property type="match status" value="1"/>
</dbReference>
<keyword evidence="1" id="KW-0812">Transmembrane</keyword>
<feature type="transmembrane region" description="Helical" evidence="1">
    <location>
        <begin position="45"/>
        <end position="67"/>
    </location>
</feature>
<gene>
    <name evidence="2" type="ORF">HNP33_001722</name>
</gene>
<sequence length="269" mass="29824">MRIPIIAVLTFAAITFLVTGFWDFVSDAILPNTIWGLYSRSFFENVLVEAHGAVLDLLVVGVILYWFEQRRARRDQIGRLEEELADLRLYRAPDAPYRTLGTIRRLLALDDSKALQISEVTLSHLELKDLNLSECNIYATVFTDSRIRNVHFKNCSLDAAIFAGVIMEHTQLTGSSLKRAKFQSAKLNGLNLTSCQIQNADFTSASLRSANFKGVDCKGVVFKNADLTSTNFIGARNLDPSAIATARCVRGLKSDDPRISAIVAAHKGK</sequence>
<dbReference type="Proteomes" id="UP000562492">
    <property type="component" value="Unassembled WGS sequence"/>
</dbReference>
<evidence type="ECO:0000313" key="2">
    <source>
        <dbReference type="EMBL" id="MBB6577665.1"/>
    </source>
</evidence>
<dbReference type="Pfam" id="PF13599">
    <property type="entry name" value="Pentapeptide_4"/>
    <property type="match status" value="1"/>
</dbReference>
<evidence type="ECO:0000256" key="1">
    <source>
        <dbReference type="SAM" id="Phobius"/>
    </source>
</evidence>
<evidence type="ECO:0008006" key="4">
    <source>
        <dbReference type="Google" id="ProtNLM"/>
    </source>
</evidence>
<protein>
    <recommendedName>
        <fullName evidence="4">Pentapeptide repeat-containing protein</fullName>
    </recommendedName>
</protein>
<comment type="caution">
    <text evidence="2">The sequence shown here is derived from an EMBL/GenBank/DDBJ whole genome shotgun (WGS) entry which is preliminary data.</text>
</comment>
<keyword evidence="1" id="KW-1133">Transmembrane helix</keyword>
<organism evidence="2 3">
    <name type="scientific">Comamonas odontotermitis</name>
    <dbReference type="NCBI Taxonomy" id="379895"/>
    <lineage>
        <taxon>Bacteria</taxon>
        <taxon>Pseudomonadati</taxon>
        <taxon>Pseudomonadota</taxon>
        <taxon>Betaproteobacteria</taxon>
        <taxon>Burkholderiales</taxon>
        <taxon>Comamonadaceae</taxon>
        <taxon>Comamonas</taxon>
    </lineage>
</organism>
<dbReference type="SUPFAM" id="SSF141571">
    <property type="entry name" value="Pentapeptide repeat-like"/>
    <property type="match status" value="1"/>
</dbReference>
<dbReference type="PANTHER" id="PTHR14136">
    <property type="entry name" value="BTB_POZ DOMAIN-CONTAINING PROTEIN KCTD9"/>
    <property type="match status" value="1"/>
</dbReference>
<dbReference type="InterPro" id="IPR051082">
    <property type="entry name" value="Pentapeptide-BTB/POZ_domain"/>
</dbReference>
<dbReference type="EMBL" id="JACHKZ010000008">
    <property type="protein sequence ID" value="MBB6577665.1"/>
    <property type="molecule type" value="Genomic_DNA"/>
</dbReference>